<evidence type="ECO:0000256" key="1">
    <source>
        <dbReference type="ARBA" id="ARBA00009759"/>
    </source>
</evidence>
<dbReference type="RefSeq" id="WP_156714863.1">
    <property type="nucleotide sequence ID" value="NZ_WPHG01000006.1"/>
</dbReference>
<feature type="binding site" evidence="4">
    <location>
        <position position="96"/>
    </location>
    <ligand>
        <name>Mg(2+)</name>
        <dbReference type="ChEBI" id="CHEBI:18420"/>
        <label>1</label>
        <note>catalytic</note>
    </ligand>
</feature>
<dbReference type="PROSITE" id="PS00630">
    <property type="entry name" value="IMP_2"/>
    <property type="match status" value="1"/>
</dbReference>
<keyword evidence="3 4" id="KW-0460">Magnesium</keyword>
<evidence type="ECO:0000256" key="4">
    <source>
        <dbReference type="PIRSR" id="PIRSR600760-2"/>
    </source>
</evidence>
<gene>
    <name evidence="5" type="ORF">GN330_20120</name>
</gene>
<feature type="binding site" evidence="4">
    <location>
        <position position="212"/>
    </location>
    <ligand>
        <name>Mg(2+)</name>
        <dbReference type="ChEBI" id="CHEBI:18420"/>
        <label>1</label>
        <note>catalytic</note>
    </ligand>
</feature>
<evidence type="ECO:0000313" key="5">
    <source>
        <dbReference type="EMBL" id="MVA99560.1"/>
    </source>
</evidence>
<comment type="similarity">
    <text evidence="1">Belongs to the inositol monophosphatase superfamily.</text>
</comment>
<evidence type="ECO:0000313" key="6">
    <source>
        <dbReference type="Proteomes" id="UP000463224"/>
    </source>
</evidence>
<organism evidence="5 6">
    <name type="scientific">Nitratireductor arenosus</name>
    <dbReference type="NCBI Taxonomy" id="2682096"/>
    <lineage>
        <taxon>Bacteria</taxon>
        <taxon>Pseudomonadati</taxon>
        <taxon>Pseudomonadota</taxon>
        <taxon>Alphaproteobacteria</taxon>
        <taxon>Hyphomicrobiales</taxon>
        <taxon>Phyllobacteriaceae</taxon>
        <taxon>Nitratireductor</taxon>
    </lineage>
</organism>
<dbReference type="GO" id="GO:0008934">
    <property type="term" value="F:inositol monophosphate 1-phosphatase activity"/>
    <property type="evidence" value="ECO:0007669"/>
    <property type="project" value="TreeGrafter"/>
</dbReference>
<dbReference type="SUPFAM" id="SSF56655">
    <property type="entry name" value="Carbohydrate phosphatase"/>
    <property type="match status" value="1"/>
</dbReference>
<evidence type="ECO:0000256" key="3">
    <source>
        <dbReference type="ARBA" id="ARBA00022842"/>
    </source>
</evidence>
<dbReference type="PRINTS" id="PR00377">
    <property type="entry name" value="IMPHPHTASES"/>
</dbReference>
<dbReference type="InterPro" id="IPR020550">
    <property type="entry name" value="Inositol_monophosphatase_CS"/>
</dbReference>
<dbReference type="PANTHER" id="PTHR20854">
    <property type="entry name" value="INOSITOL MONOPHOSPHATASE"/>
    <property type="match status" value="1"/>
</dbReference>
<sequence>MRETEPRSRAYDADLALIREAAAEAGRIALGYFGKDPEVWLKGGRSPVSEADIKVDRFLRKTLTAARPDYGWLSEETRDSPERLTARRTFVVDPIDGTRGFLEGRDTWCVSIAVIEDGKPLAGVLECPAMSETFWATEAHGAFLGESGIAVRQPGEAALVGGPKALVDAVAQPLSAGIKRAGHVPSLAYRLALLACGRLDATFVSPNSHDWDLAAADLILSEAGGLILNEFGQAPIYGRPDVRHGTLVAGSGDLLWALAKTINTQHA</sequence>
<reference evidence="5 6" key="1">
    <citation type="submission" date="2019-12" db="EMBL/GenBank/DDBJ databases">
        <title>Nitratireductor arenosus sp. nov., Isolated from sea sand, Jeju island, South Korea.</title>
        <authorList>
            <person name="Kim W."/>
        </authorList>
    </citation>
    <scope>NUCLEOTIDE SEQUENCE [LARGE SCALE GENOMIC DNA]</scope>
    <source>
        <strain evidence="5 6">CAU 1489</strain>
    </source>
</reference>
<feature type="binding site" evidence="4">
    <location>
        <position position="75"/>
    </location>
    <ligand>
        <name>Mg(2+)</name>
        <dbReference type="ChEBI" id="CHEBI:18420"/>
        <label>1</label>
        <note>catalytic</note>
    </ligand>
</feature>
<dbReference type="AlphaFoldDB" id="A0A844QNN5"/>
<dbReference type="GO" id="GO:0046872">
    <property type="term" value="F:metal ion binding"/>
    <property type="evidence" value="ECO:0007669"/>
    <property type="project" value="UniProtKB-KW"/>
</dbReference>
<evidence type="ECO:0000256" key="2">
    <source>
        <dbReference type="ARBA" id="ARBA00022723"/>
    </source>
</evidence>
<proteinExistence type="inferred from homology"/>
<dbReference type="Gene3D" id="3.30.540.10">
    <property type="entry name" value="Fructose-1,6-Bisphosphatase, subunit A, domain 1"/>
    <property type="match status" value="1"/>
</dbReference>
<dbReference type="GO" id="GO:0006020">
    <property type="term" value="P:inositol metabolic process"/>
    <property type="evidence" value="ECO:0007669"/>
    <property type="project" value="TreeGrafter"/>
</dbReference>
<comment type="cofactor">
    <cofactor evidence="4">
        <name>Mg(2+)</name>
        <dbReference type="ChEBI" id="CHEBI:18420"/>
    </cofactor>
</comment>
<dbReference type="Pfam" id="PF00459">
    <property type="entry name" value="Inositol_P"/>
    <property type="match status" value="1"/>
</dbReference>
<dbReference type="Gene3D" id="3.40.190.80">
    <property type="match status" value="1"/>
</dbReference>
<feature type="binding site" evidence="4">
    <location>
        <position position="95"/>
    </location>
    <ligand>
        <name>Mg(2+)</name>
        <dbReference type="ChEBI" id="CHEBI:18420"/>
        <label>1</label>
        <note>catalytic</note>
    </ligand>
</feature>
<dbReference type="PANTHER" id="PTHR20854:SF4">
    <property type="entry name" value="INOSITOL-1-MONOPHOSPHATASE-RELATED"/>
    <property type="match status" value="1"/>
</dbReference>
<name>A0A844QNN5_9HYPH</name>
<dbReference type="EMBL" id="WPHG01000006">
    <property type="protein sequence ID" value="MVA99560.1"/>
    <property type="molecule type" value="Genomic_DNA"/>
</dbReference>
<dbReference type="Proteomes" id="UP000463224">
    <property type="component" value="Unassembled WGS sequence"/>
</dbReference>
<dbReference type="GO" id="GO:0046854">
    <property type="term" value="P:phosphatidylinositol phosphate biosynthetic process"/>
    <property type="evidence" value="ECO:0007669"/>
    <property type="project" value="InterPro"/>
</dbReference>
<protein>
    <submittedName>
        <fullName evidence="5">3'(2'),5'-bisphosphate nucleotidase CysQ</fullName>
    </submittedName>
</protein>
<feature type="binding site" evidence="4">
    <location>
        <position position="93"/>
    </location>
    <ligand>
        <name>Mg(2+)</name>
        <dbReference type="ChEBI" id="CHEBI:18420"/>
        <label>2</label>
    </ligand>
</feature>
<dbReference type="InterPro" id="IPR000760">
    <property type="entry name" value="Inositol_monophosphatase-like"/>
</dbReference>
<accession>A0A844QNN5</accession>
<dbReference type="CDD" id="cd01638">
    <property type="entry name" value="CysQ"/>
    <property type="match status" value="1"/>
</dbReference>
<keyword evidence="6" id="KW-1185">Reference proteome</keyword>
<comment type="caution">
    <text evidence="5">The sequence shown here is derived from an EMBL/GenBank/DDBJ whole genome shotgun (WGS) entry which is preliminary data.</text>
</comment>
<dbReference type="GO" id="GO:0007165">
    <property type="term" value="P:signal transduction"/>
    <property type="evidence" value="ECO:0007669"/>
    <property type="project" value="TreeGrafter"/>
</dbReference>
<keyword evidence="2 4" id="KW-0479">Metal-binding</keyword>